<dbReference type="InterPro" id="IPR020103">
    <property type="entry name" value="PsdUridine_synth_cat_dom_sf"/>
</dbReference>
<dbReference type="InterPro" id="IPR006225">
    <property type="entry name" value="PsdUridine_synth_RluC/D"/>
</dbReference>
<evidence type="ECO:0000256" key="2">
    <source>
        <dbReference type="ARBA" id="ARBA00010876"/>
    </source>
</evidence>
<comment type="function">
    <text evidence="3">Responsible for synthesis of pseudouridine from uracil.</text>
</comment>
<feature type="domain" description="Pseudouridine synthase RsuA/RluA-like" evidence="4">
    <location>
        <begin position="86"/>
        <end position="237"/>
    </location>
</feature>
<dbReference type="PANTHER" id="PTHR21600">
    <property type="entry name" value="MITOCHONDRIAL RNA PSEUDOURIDINE SYNTHASE"/>
    <property type="match status" value="1"/>
</dbReference>
<keyword evidence="6" id="KW-1185">Reference proteome</keyword>
<reference evidence="5 6" key="1">
    <citation type="submission" date="2021-01" db="EMBL/GenBank/DDBJ databases">
        <title>Genomic Encyclopedia of Type Strains, Phase IV (KMG-IV): sequencing the most valuable type-strain genomes for metagenomic binning, comparative biology and taxonomic classification.</title>
        <authorList>
            <person name="Goeker M."/>
        </authorList>
    </citation>
    <scope>NUCLEOTIDE SEQUENCE [LARGE SCALE GENOMIC DNA]</scope>
    <source>
        <strain evidence="5 6">DSM 23711</strain>
    </source>
</reference>
<dbReference type="PANTHER" id="PTHR21600:SF35">
    <property type="entry name" value="PSEUDOURIDINE SYNTHASE"/>
    <property type="match status" value="1"/>
</dbReference>
<dbReference type="InterPro" id="IPR006145">
    <property type="entry name" value="PsdUridine_synth_RsuA/RluA"/>
</dbReference>
<evidence type="ECO:0000256" key="1">
    <source>
        <dbReference type="ARBA" id="ARBA00000073"/>
    </source>
</evidence>
<evidence type="ECO:0000256" key="3">
    <source>
        <dbReference type="RuleBase" id="RU362028"/>
    </source>
</evidence>
<name>A0ABS2N081_9BACI</name>
<dbReference type="RefSeq" id="WP_204499242.1">
    <property type="nucleotide sequence ID" value="NZ_JAFBDR010000009.1"/>
</dbReference>
<dbReference type="Gene3D" id="3.30.2350.10">
    <property type="entry name" value="Pseudouridine synthase"/>
    <property type="match status" value="1"/>
</dbReference>
<sequence length="297" mass="34064">MKWIITKEQEGIFIRDYLREVRGLSRRLIKAIKFNGGSLLVNGELSTVRRKLIEGDELEVILPPEERGSYMKPEKLPLDIVYEDDDVLVINKPSGVATIPSFNHVSGTIANRILGYYDEHKLDYTVHIVTRLDRDTSGLMLVAKHRYSHSILSNDQKQGLVNRRYYAIIEGKLGNKNGVVDLPIARETDSIIKRRVHDDGQRAITRYEVEKEIGETTLLDIKLETGRTHQIRVHFSHLGHPLIGDDLYGGDMTVMKRQALHCRLLSFIQPTTKERINLSSELPEDMKQYFMQKSSSL</sequence>
<evidence type="ECO:0000313" key="5">
    <source>
        <dbReference type="EMBL" id="MBM7571547.1"/>
    </source>
</evidence>
<keyword evidence="3 5" id="KW-0413">Isomerase</keyword>
<dbReference type="Proteomes" id="UP001296943">
    <property type="component" value="Unassembled WGS sequence"/>
</dbReference>
<dbReference type="EMBL" id="JAFBDR010000009">
    <property type="protein sequence ID" value="MBM7571547.1"/>
    <property type="molecule type" value="Genomic_DNA"/>
</dbReference>
<accession>A0ABS2N081</accession>
<evidence type="ECO:0000259" key="4">
    <source>
        <dbReference type="Pfam" id="PF00849"/>
    </source>
</evidence>
<dbReference type="CDD" id="cd02869">
    <property type="entry name" value="PseudoU_synth_RluA_like"/>
    <property type="match status" value="1"/>
</dbReference>
<proteinExistence type="inferred from homology"/>
<dbReference type="PROSITE" id="PS01129">
    <property type="entry name" value="PSI_RLU"/>
    <property type="match status" value="1"/>
</dbReference>
<protein>
    <recommendedName>
        <fullName evidence="3">Pseudouridine synthase</fullName>
        <ecNumber evidence="3">5.4.99.-</ecNumber>
    </recommendedName>
</protein>
<evidence type="ECO:0000313" key="6">
    <source>
        <dbReference type="Proteomes" id="UP001296943"/>
    </source>
</evidence>
<organism evidence="5 6">
    <name type="scientific">Aquibacillus albus</name>
    <dbReference type="NCBI Taxonomy" id="1168171"/>
    <lineage>
        <taxon>Bacteria</taxon>
        <taxon>Bacillati</taxon>
        <taxon>Bacillota</taxon>
        <taxon>Bacilli</taxon>
        <taxon>Bacillales</taxon>
        <taxon>Bacillaceae</taxon>
        <taxon>Aquibacillus</taxon>
    </lineage>
</organism>
<dbReference type="EC" id="5.4.99.-" evidence="3"/>
<dbReference type="NCBIfam" id="TIGR00005">
    <property type="entry name" value="rluA_subfam"/>
    <property type="match status" value="1"/>
</dbReference>
<gene>
    <name evidence="5" type="ORF">JOC48_002043</name>
</gene>
<comment type="catalytic activity">
    <reaction evidence="1 3">
        <text>a uridine in RNA = a pseudouridine in RNA</text>
        <dbReference type="Rhea" id="RHEA:48348"/>
        <dbReference type="Rhea" id="RHEA-COMP:12068"/>
        <dbReference type="Rhea" id="RHEA-COMP:12069"/>
        <dbReference type="ChEBI" id="CHEBI:65314"/>
        <dbReference type="ChEBI" id="CHEBI:65315"/>
    </reaction>
</comment>
<comment type="caution">
    <text evidence="5">The sequence shown here is derived from an EMBL/GenBank/DDBJ whole genome shotgun (WGS) entry which is preliminary data.</text>
</comment>
<dbReference type="InterPro" id="IPR006224">
    <property type="entry name" value="PsdUridine_synth_RluA-like_CS"/>
</dbReference>
<dbReference type="SUPFAM" id="SSF55120">
    <property type="entry name" value="Pseudouridine synthase"/>
    <property type="match status" value="1"/>
</dbReference>
<dbReference type="Pfam" id="PF00849">
    <property type="entry name" value="PseudoU_synth_2"/>
    <property type="match status" value="1"/>
</dbReference>
<dbReference type="GO" id="GO:0160140">
    <property type="term" value="F:23S rRNA pseudouridine(1911/1915/1917) synthase activity"/>
    <property type="evidence" value="ECO:0007669"/>
    <property type="project" value="UniProtKB-EC"/>
</dbReference>
<comment type="similarity">
    <text evidence="2 3">Belongs to the pseudouridine synthase RluA family.</text>
</comment>
<dbReference type="InterPro" id="IPR050188">
    <property type="entry name" value="RluA_PseudoU_synthase"/>
</dbReference>